<dbReference type="EMBL" id="CP126660">
    <property type="protein sequence ID" value="WKA00983.1"/>
    <property type="molecule type" value="Genomic_DNA"/>
</dbReference>
<dbReference type="Proteomes" id="UP001227230">
    <property type="component" value="Chromosome 13"/>
</dbReference>
<reference evidence="5 6" key="1">
    <citation type="journal article" date="2023" name="Hortic Res">
        <title>The complete reference genome for grapevine (Vitis vinifera L.) genetics and breeding.</title>
        <authorList>
            <person name="Shi X."/>
            <person name="Cao S."/>
            <person name="Wang X."/>
            <person name="Huang S."/>
            <person name="Wang Y."/>
            <person name="Liu Z."/>
            <person name="Liu W."/>
            <person name="Leng X."/>
            <person name="Peng Y."/>
            <person name="Wang N."/>
            <person name="Wang Y."/>
            <person name="Ma Z."/>
            <person name="Xu X."/>
            <person name="Zhang F."/>
            <person name="Xue H."/>
            <person name="Zhong H."/>
            <person name="Wang Y."/>
            <person name="Zhang K."/>
            <person name="Velt A."/>
            <person name="Avia K."/>
            <person name="Holtgrawe D."/>
            <person name="Grimplet J."/>
            <person name="Matus J.T."/>
            <person name="Ware D."/>
            <person name="Wu X."/>
            <person name="Wang H."/>
            <person name="Liu C."/>
            <person name="Fang Y."/>
            <person name="Rustenholz C."/>
            <person name="Cheng Z."/>
            <person name="Xiao H."/>
            <person name="Zhou Y."/>
        </authorList>
    </citation>
    <scope>NUCLEOTIDE SEQUENCE [LARGE SCALE GENOMIC DNA]</scope>
    <source>
        <strain evidence="6">cv. Pinot noir / PN40024</strain>
        <tissue evidence="5">Leaf</tissue>
    </source>
</reference>
<evidence type="ECO:0000256" key="1">
    <source>
        <dbReference type="ARBA" id="ARBA00022857"/>
    </source>
</evidence>
<sequence>MYLSFSLIYIYMFWAQVNNVGTSFRKPTVDYTAAEYSTIMTTNLESAYHLCQLAHPLLKASGAGSIVFVSSVAGVVSLGTGSIYAATKGMLLSWYSIELELETGHENCKGLCVLFSMHVQLQ</sequence>
<dbReference type="SUPFAM" id="SSF51735">
    <property type="entry name" value="NAD(P)-binding Rossmann-fold domains"/>
    <property type="match status" value="1"/>
</dbReference>
<evidence type="ECO:0000313" key="5">
    <source>
        <dbReference type="EMBL" id="WKA00983.1"/>
    </source>
</evidence>
<evidence type="ECO:0000256" key="4">
    <source>
        <dbReference type="SAM" id="SignalP"/>
    </source>
</evidence>
<dbReference type="InterPro" id="IPR002347">
    <property type="entry name" value="SDR_fam"/>
</dbReference>
<dbReference type="InterPro" id="IPR036291">
    <property type="entry name" value="NAD(P)-bd_dom_sf"/>
</dbReference>
<evidence type="ECO:0008006" key="7">
    <source>
        <dbReference type="Google" id="ProtNLM"/>
    </source>
</evidence>
<gene>
    <name evidence="5" type="ORF">VitviT2T_019294</name>
</gene>
<protein>
    <recommendedName>
        <fullName evidence="7">Tropinone reductase-like</fullName>
    </recommendedName>
</protein>
<keyword evidence="4" id="KW-0732">Signal</keyword>
<keyword evidence="1" id="KW-0521">NADP</keyword>
<feature type="chain" id="PRO_5046173412" description="Tropinone reductase-like" evidence="4">
    <location>
        <begin position="16"/>
        <end position="122"/>
    </location>
</feature>
<evidence type="ECO:0000256" key="3">
    <source>
        <dbReference type="ARBA" id="ARBA00025714"/>
    </source>
</evidence>
<comment type="similarity">
    <text evidence="3">Belongs to the short-chain dehydrogenases/reductases (SDR) family. SDR65C subfamily.</text>
</comment>
<dbReference type="Pfam" id="PF00106">
    <property type="entry name" value="adh_short"/>
    <property type="match status" value="1"/>
</dbReference>
<organism evidence="5 6">
    <name type="scientific">Vitis vinifera</name>
    <name type="common">Grape</name>
    <dbReference type="NCBI Taxonomy" id="29760"/>
    <lineage>
        <taxon>Eukaryota</taxon>
        <taxon>Viridiplantae</taxon>
        <taxon>Streptophyta</taxon>
        <taxon>Embryophyta</taxon>
        <taxon>Tracheophyta</taxon>
        <taxon>Spermatophyta</taxon>
        <taxon>Magnoliopsida</taxon>
        <taxon>eudicotyledons</taxon>
        <taxon>Gunneridae</taxon>
        <taxon>Pentapetalae</taxon>
        <taxon>rosids</taxon>
        <taxon>Vitales</taxon>
        <taxon>Vitaceae</taxon>
        <taxon>Viteae</taxon>
        <taxon>Vitis</taxon>
    </lineage>
</organism>
<dbReference type="PANTHER" id="PTHR42898">
    <property type="entry name" value="TROPINONE REDUCTASE"/>
    <property type="match status" value="1"/>
</dbReference>
<keyword evidence="2" id="KW-0560">Oxidoreductase</keyword>
<dbReference type="Gene3D" id="3.40.50.720">
    <property type="entry name" value="NAD(P)-binding Rossmann-like Domain"/>
    <property type="match status" value="1"/>
</dbReference>
<evidence type="ECO:0000256" key="2">
    <source>
        <dbReference type="ARBA" id="ARBA00023002"/>
    </source>
</evidence>
<accession>A0ABY9D0F1</accession>
<feature type="signal peptide" evidence="4">
    <location>
        <begin position="1"/>
        <end position="15"/>
    </location>
</feature>
<name>A0ABY9D0F1_VITVI</name>
<dbReference type="InterPro" id="IPR045000">
    <property type="entry name" value="TR"/>
</dbReference>
<keyword evidence="6" id="KW-1185">Reference proteome</keyword>
<dbReference type="PANTHER" id="PTHR42898:SF6">
    <property type="entry name" value="NADP-DEPENDENT MANNITOL DEHYDROGENASE"/>
    <property type="match status" value="1"/>
</dbReference>
<proteinExistence type="inferred from homology"/>
<evidence type="ECO:0000313" key="6">
    <source>
        <dbReference type="Proteomes" id="UP001227230"/>
    </source>
</evidence>